<evidence type="ECO:0000256" key="5">
    <source>
        <dbReference type="ARBA" id="ARBA00024893"/>
    </source>
</evidence>
<dbReference type="OrthoDB" id="668540at2759"/>
<evidence type="ECO:0000256" key="9">
    <source>
        <dbReference type="SAM" id="MobiDB-lite"/>
    </source>
</evidence>
<comment type="function">
    <text evidence="5">RNA-binding nucleolar protein required for pre-rRNA processing. Involved in production of 18S rRNA and assembly of small ribosomal subunit.</text>
</comment>
<feature type="repeat" description="Pumilio" evidence="8">
    <location>
        <begin position="619"/>
        <end position="654"/>
    </location>
</feature>
<keyword evidence="2" id="KW-0963">Cytoplasm</keyword>
<dbReference type="Gene3D" id="1.25.10.10">
    <property type="entry name" value="Leucine-rich Repeat Variant"/>
    <property type="match status" value="1"/>
</dbReference>
<keyword evidence="12" id="KW-1185">Reference proteome</keyword>
<evidence type="ECO:0000256" key="3">
    <source>
        <dbReference type="ARBA" id="ARBA00022737"/>
    </source>
</evidence>
<dbReference type="Proteomes" id="UP000236621">
    <property type="component" value="Unassembled WGS sequence"/>
</dbReference>
<dbReference type="Pfam" id="PF00806">
    <property type="entry name" value="PUF"/>
    <property type="match status" value="8"/>
</dbReference>
<feature type="domain" description="PUM-HD" evidence="10">
    <location>
        <begin position="417"/>
        <end position="758"/>
    </location>
</feature>
<evidence type="ECO:0000313" key="12">
    <source>
        <dbReference type="Proteomes" id="UP000236621"/>
    </source>
</evidence>
<dbReference type="InterPro" id="IPR016024">
    <property type="entry name" value="ARM-type_fold"/>
</dbReference>
<evidence type="ECO:0000256" key="8">
    <source>
        <dbReference type="PROSITE-ProRule" id="PRU00317"/>
    </source>
</evidence>
<evidence type="ECO:0000313" key="11">
    <source>
        <dbReference type="EMBL" id="PNY23920.1"/>
    </source>
</evidence>
<dbReference type="InterPro" id="IPR033133">
    <property type="entry name" value="PUM-HD"/>
</dbReference>
<feature type="compositionally biased region" description="Polar residues" evidence="9">
    <location>
        <begin position="125"/>
        <end position="141"/>
    </location>
</feature>
<dbReference type="SMART" id="SM00025">
    <property type="entry name" value="Pumilio"/>
    <property type="match status" value="8"/>
</dbReference>
<dbReference type="EMBL" id="NRSZ01001009">
    <property type="protein sequence ID" value="PNY23920.1"/>
    <property type="molecule type" value="Genomic_DNA"/>
</dbReference>
<dbReference type="GO" id="GO:0003730">
    <property type="term" value="F:mRNA 3'-UTR binding"/>
    <property type="evidence" value="ECO:0007669"/>
    <property type="project" value="TreeGrafter"/>
</dbReference>
<protein>
    <recommendedName>
        <fullName evidence="7">Pumilio homology domain family member 3</fullName>
    </recommendedName>
</protein>
<evidence type="ECO:0000256" key="1">
    <source>
        <dbReference type="ARBA" id="ARBA00004496"/>
    </source>
</evidence>
<dbReference type="STRING" id="45235.A0A2K3Q8P5"/>
<gene>
    <name evidence="11" type="ORF">TCAP_06139</name>
</gene>
<reference evidence="11 12" key="1">
    <citation type="submission" date="2017-08" db="EMBL/GenBank/DDBJ databases">
        <title>Harnessing the power of phylogenomics to disentangle the directionality and signatures of interkingdom host jumping in the parasitic fungal genus Tolypocladium.</title>
        <authorList>
            <person name="Quandt C.A."/>
            <person name="Patterson W."/>
            <person name="Spatafora J.W."/>
        </authorList>
    </citation>
    <scope>NUCLEOTIDE SEQUENCE [LARGE SCALE GENOMIC DNA]</scope>
    <source>
        <strain evidence="11 12">CBS 113982</strain>
    </source>
</reference>
<feature type="compositionally biased region" description="Polar residues" evidence="9">
    <location>
        <begin position="81"/>
        <end position="97"/>
    </location>
</feature>
<name>A0A2K3Q8P5_9HYPO</name>
<keyword evidence="4" id="KW-0694">RNA-binding</keyword>
<feature type="repeat" description="Pumilio" evidence="8">
    <location>
        <begin position="547"/>
        <end position="582"/>
    </location>
</feature>
<comment type="subcellular location">
    <subcellularLocation>
        <location evidence="1">Cytoplasm</location>
    </subcellularLocation>
</comment>
<evidence type="ECO:0000256" key="6">
    <source>
        <dbReference type="ARBA" id="ARBA00060736"/>
    </source>
</evidence>
<feature type="repeat" description="Pumilio" evidence="8">
    <location>
        <begin position="655"/>
        <end position="690"/>
    </location>
</feature>
<evidence type="ECO:0000256" key="7">
    <source>
        <dbReference type="ARBA" id="ARBA00081811"/>
    </source>
</evidence>
<dbReference type="CDD" id="cd07920">
    <property type="entry name" value="Pumilio"/>
    <property type="match status" value="1"/>
</dbReference>
<feature type="compositionally biased region" description="Polar residues" evidence="9">
    <location>
        <begin position="778"/>
        <end position="792"/>
    </location>
</feature>
<feature type="region of interest" description="Disordered" evidence="9">
    <location>
        <begin position="1"/>
        <end position="103"/>
    </location>
</feature>
<feature type="repeat" description="Pumilio" evidence="8">
    <location>
        <begin position="511"/>
        <end position="546"/>
    </location>
</feature>
<dbReference type="InterPro" id="IPR011989">
    <property type="entry name" value="ARM-like"/>
</dbReference>
<feature type="compositionally biased region" description="Polar residues" evidence="9">
    <location>
        <begin position="184"/>
        <end position="206"/>
    </location>
</feature>
<feature type="region of interest" description="Disordered" evidence="9">
    <location>
        <begin position="286"/>
        <end position="330"/>
    </location>
</feature>
<proteinExistence type="inferred from homology"/>
<evidence type="ECO:0000256" key="2">
    <source>
        <dbReference type="ARBA" id="ARBA00022490"/>
    </source>
</evidence>
<sequence>MSPASGDKPQQPMGSGFPGSNLYPNRNIWTSSLSNAREKSLGCQDPDESHAGSSALHPNSEVDVWASSSNPWNTELPGRPVSTSPNRTRDAATTNGSGYFDSQPAAIGMNKASFGGNSFHDDSNGYTTAFSSQTQTRNAQDPTHPPAYMDSITGYSQPRDPSLPPSRQSQDSPAFSDLYRAGHTPSNSIHSQRQMNSHATSYSQSANQRAFNLNNKQMEEDLTLQFSRRIGLDGTSNGTTSFNPPQQPFQLNPGSQPWMGDGGGPRHAGGMDFASDAMASQYSAMKRPSVDRISPGPSYRLEPNNSPRAYQPGPDAWTGRPSSRDPRAADLERRNPAQQQYAAGNFHGTFFHNNPYAVAGIQPPYSPSLLEPYHQNLRHHHPMVASYGLQAMHVGYALAATVPPVRPSRDPDPGRGMRSVLLDEFRLSNKSSKRYELKDIYSYVVEFSGDQHGSRFIQQKLETANSDEKEQVFREIEPNAIQLMKDVFGNYVVQKFYEHGNQVQKKVLAERMRGKVADLSVQVYACRVVQKALEHVLVEQQAELTKELEPDILRVIRDQNGNHVIQKIIELVPRQYIDFIFNAVRGQVTGLASHAYGCRVIQRMLEHGTDADKADMMNELHASAQILITDQYGNYVAQHVIENGKPEDRQRMIELVMAQLLTLSKHKFASNVVEKCIEYGSQQQRSSVRQQLTTAGSDGTSPLQQMMRDQYGNYVIQKLLGQLDGAERQTLVEVIKPQFFTLKKNGATRQLQALEKLLGIGSGGLPAKGEAASPHADANSTAGTPLLTNETNSPQSSSPPSTHMSAVGIHGDDAANKVSNDAAEAMTPKVQNEDA</sequence>
<dbReference type="InterPro" id="IPR033712">
    <property type="entry name" value="Pumilio_RNA-bd"/>
</dbReference>
<feature type="compositionally biased region" description="Polar residues" evidence="9">
    <location>
        <begin position="22"/>
        <end position="35"/>
    </location>
</feature>
<dbReference type="InterPro" id="IPR001313">
    <property type="entry name" value="Pumilio_RNA-bd_rpt"/>
</dbReference>
<evidence type="ECO:0000256" key="4">
    <source>
        <dbReference type="ARBA" id="ARBA00022884"/>
    </source>
</evidence>
<accession>A0A2K3Q8P5</accession>
<feature type="repeat" description="Pumilio" evidence="8">
    <location>
        <begin position="583"/>
        <end position="618"/>
    </location>
</feature>
<dbReference type="AlphaFoldDB" id="A0A2K3Q8P5"/>
<comment type="similarity">
    <text evidence="6">Belongs to the PUF3 family.</text>
</comment>
<feature type="repeat" description="Pumilio" evidence="8">
    <location>
        <begin position="439"/>
        <end position="474"/>
    </location>
</feature>
<dbReference type="GO" id="GO:0005737">
    <property type="term" value="C:cytoplasm"/>
    <property type="evidence" value="ECO:0007669"/>
    <property type="project" value="UniProtKB-SubCell"/>
</dbReference>
<feature type="repeat" description="Pumilio" evidence="8">
    <location>
        <begin position="475"/>
        <end position="510"/>
    </location>
</feature>
<feature type="region of interest" description="Disordered" evidence="9">
    <location>
        <begin position="767"/>
        <end position="835"/>
    </location>
</feature>
<dbReference type="GO" id="GO:0000288">
    <property type="term" value="P:nuclear-transcribed mRNA catabolic process, deadenylation-dependent decay"/>
    <property type="evidence" value="ECO:0007669"/>
    <property type="project" value="TreeGrafter"/>
</dbReference>
<keyword evidence="3" id="KW-0677">Repeat</keyword>
<dbReference type="PROSITE" id="PS50303">
    <property type="entry name" value="PUM_HD"/>
    <property type="match status" value="1"/>
</dbReference>
<dbReference type="PANTHER" id="PTHR12537">
    <property type="entry name" value="RNA BINDING PROTEIN PUMILIO-RELATED"/>
    <property type="match status" value="1"/>
</dbReference>
<dbReference type="FunFam" id="1.25.10.10:FF:000004">
    <property type="entry name" value="Pumilio homolog 1 isoform 2"/>
    <property type="match status" value="1"/>
</dbReference>
<feature type="repeat" description="Pumilio" evidence="8">
    <location>
        <begin position="691"/>
        <end position="733"/>
    </location>
</feature>
<dbReference type="SUPFAM" id="SSF48371">
    <property type="entry name" value="ARM repeat"/>
    <property type="match status" value="1"/>
</dbReference>
<feature type="region of interest" description="Disordered" evidence="9">
    <location>
        <begin position="125"/>
        <end position="206"/>
    </location>
</feature>
<evidence type="ECO:0000259" key="10">
    <source>
        <dbReference type="PROSITE" id="PS50303"/>
    </source>
</evidence>
<organism evidence="11 12">
    <name type="scientific">Tolypocladium capitatum</name>
    <dbReference type="NCBI Taxonomy" id="45235"/>
    <lineage>
        <taxon>Eukaryota</taxon>
        <taxon>Fungi</taxon>
        <taxon>Dikarya</taxon>
        <taxon>Ascomycota</taxon>
        <taxon>Pezizomycotina</taxon>
        <taxon>Sordariomycetes</taxon>
        <taxon>Hypocreomycetidae</taxon>
        <taxon>Hypocreales</taxon>
        <taxon>Ophiocordycipitaceae</taxon>
        <taxon>Tolypocladium</taxon>
    </lineage>
</organism>
<comment type="caution">
    <text evidence="11">The sequence shown here is derived from an EMBL/GenBank/DDBJ whole genome shotgun (WGS) entry which is preliminary data.</text>
</comment>
<dbReference type="PROSITE" id="PS50302">
    <property type="entry name" value="PUM"/>
    <property type="match status" value="8"/>
</dbReference>
<dbReference type="PANTHER" id="PTHR12537:SF12">
    <property type="entry name" value="MATERNAL PROTEIN PUMILIO"/>
    <property type="match status" value="1"/>
</dbReference>